<dbReference type="GO" id="GO:1990904">
    <property type="term" value="C:ribonucleoprotein complex"/>
    <property type="evidence" value="ECO:0007669"/>
    <property type="project" value="UniProtKB-KW"/>
</dbReference>
<proteinExistence type="inferred from homology"/>
<dbReference type="InterPro" id="IPR031414">
    <property type="entry name" value="Ribosomal_bTHX"/>
</dbReference>
<protein>
    <submittedName>
        <fullName evidence="5">SSU ribosomal protein S31P</fullName>
    </submittedName>
</protein>
<dbReference type="GO" id="GO:0005840">
    <property type="term" value="C:ribosome"/>
    <property type="evidence" value="ECO:0007669"/>
    <property type="project" value="UniProtKB-KW"/>
</dbReference>
<comment type="caution">
    <text evidence="5">The sequence shown here is derived from an EMBL/GenBank/DDBJ whole genome shotgun (WGS) entry which is preliminary data.</text>
</comment>
<sequence length="58" mass="6024">MGKGDKKTRKGKTYSGSYGNVRPHVIKTDAATKTVSKTAAVKKVAPAVKKPAAKKPAA</sequence>
<feature type="region of interest" description="Disordered" evidence="4">
    <location>
        <begin position="1"/>
        <end position="21"/>
    </location>
</feature>
<name>A0A4R6YRS2_9GAMM</name>
<dbReference type="InterPro" id="IPR030826">
    <property type="entry name" value="Ribosomal_bTHX/bTHXc/bTHXm"/>
</dbReference>
<gene>
    <name evidence="5" type="ORF">DFR29_112145</name>
</gene>
<evidence type="ECO:0000256" key="3">
    <source>
        <dbReference type="ARBA" id="ARBA00023274"/>
    </source>
</evidence>
<feature type="compositionally biased region" description="Basic residues" evidence="4">
    <location>
        <begin position="1"/>
        <end position="12"/>
    </location>
</feature>
<evidence type="ECO:0000256" key="1">
    <source>
        <dbReference type="ARBA" id="ARBA00010834"/>
    </source>
</evidence>
<keyword evidence="3" id="KW-0687">Ribonucleoprotein</keyword>
<dbReference type="NCBIfam" id="TIGR04560">
    <property type="entry name" value="ribo_THX"/>
    <property type="match status" value="1"/>
</dbReference>
<evidence type="ECO:0000313" key="5">
    <source>
        <dbReference type="EMBL" id="TDR40831.1"/>
    </source>
</evidence>
<reference evidence="5 6" key="1">
    <citation type="submission" date="2019-03" db="EMBL/GenBank/DDBJ databases">
        <title>Genomic Encyclopedia of Type Strains, Phase IV (KMG-IV): sequencing the most valuable type-strain genomes for metagenomic binning, comparative biology and taxonomic classification.</title>
        <authorList>
            <person name="Goeker M."/>
        </authorList>
    </citation>
    <scope>NUCLEOTIDE SEQUENCE [LARGE SCALE GENOMIC DNA]</scope>
    <source>
        <strain evidence="5 6">DSM 21667</strain>
    </source>
</reference>
<keyword evidence="6" id="KW-1185">Reference proteome</keyword>
<dbReference type="Pfam" id="PF17070">
    <property type="entry name" value="Thx"/>
    <property type="match status" value="1"/>
</dbReference>
<accession>A0A4R6YRS2</accession>
<dbReference type="Proteomes" id="UP000295293">
    <property type="component" value="Unassembled WGS sequence"/>
</dbReference>
<keyword evidence="2 5" id="KW-0689">Ribosomal protein</keyword>
<evidence type="ECO:0000256" key="4">
    <source>
        <dbReference type="SAM" id="MobiDB-lite"/>
    </source>
</evidence>
<comment type="similarity">
    <text evidence="1">Belongs to the bacterial ribosomal protein bTHX family.</text>
</comment>
<dbReference type="RefSeq" id="WP_133820194.1">
    <property type="nucleotide sequence ID" value="NZ_SNZH01000012.1"/>
</dbReference>
<dbReference type="EMBL" id="SNZH01000012">
    <property type="protein sequence ID" value="TDR40831.1"/>
    <property type="molecule type" value="Genomic_DNA"/>
</dbReference>
<organism evidence="5 6">
    <name type="scientific">Tahibacter aquaticus</name>
    <dbReference type="NCBI Taxonomy" id="520092"/>
    <lineage>
        <taxon>Bacteria</taxon>
        <taxon>Pseudomonadati</taxon>
        <taxon>Pseudomonadota</taxon>
        <taxon>Gammaproteobacteria</taxon>
        <taxon>Lysobacterales</taxon>
        <taxon>Rhodanobacteraceae</taxon>
        <taxon>Tahibacter</taxon>
    </lineage>
</organism>
<evidence type="ECO:0000313" key="6">
    <source>
        <dbReference type="Proteomes" id="UP000295293"/>
    </source>
</evidence>
<dbReference type="AlphaFoldDB" id="A0A4R6YRS2"/>
<evidence type="ECO:0000256" key="2">
    <source>
        <dbReference type="ARBA" id="ARBA00022980"/>
    </source>
</evidence>